<dbReference type="Proteomes" id="UP000828390">
    <property type="component" value="Unassembled WGS sequence"/>
</dbReference>
<sequence>MSGYPKTESSSRTGIKLVVAEAREELEAINQHAVTYHRCGPTVIRMFMELKGPKHSKTAASMLMMLVEEQSTTKHR</sequence>
<keyword evidence="2" id="KW-1185">Reference proteome</keyword>
<reference evidence="1" key="2">
    <citation type="submission" date="2020-11" db="EMBL/GenBank/DDBJ databases">
        <authorList>
            <person name="McCartney M.A."/>
            <person name="Auch B."/>
            <person name="Kono T."/>
            <person name="Mallez S."/>
            <person name="Becker A."/>
            <person name="Gohl D.M."/>
            <person name="Silverstein K.A.T."/>
            <person name="Koren S."/>
            <person name="Bechman K.B."/>
            <person name="Herman A."/>
            <person name="Abrahante J.E."/>
            <person name="Garbe J."/>
        </authorList>
    </citation>
    <scope>NUCLEOTIDE SEQUENCE</scope>
    <source>
        <strain evidence="1">Duluth1</strain>
        <tissue evidence="1">Whole animal</tissue>
    </source>
</reference>
<protein>
    <submittedName>
        <fullName evidence="1">Uncharacterized protein</fullName>
    </submittedName>
</protein>
<gene>
    <name evidence="1" type="ORF">DPMN_004241</name>
</gene>
<evidence type="ECO:0000313" key="2">
    <source>
        <dbReference type="Proteomes" id="UP000828390"/>
    </source>
</evidence>
<comment type="caution">
    <text evidence="1">The sequence shown here is derived from an EMBL/GenBank/DDBJ whole genome shotgun (WGS) entry which is preliminary data.</text>
</comment>
<name>A0A9D4MPW8_DREPO</name>
<evidence type="ECO:0000313" key="1">
    <source>
        <dbReference type="EMBL" id="KAH3880328.1"/>
    </source>
</evidence>
<proteinExistence type="predicted"/>
<reference evidence="1" key="1">
    <citation type="journal article" date="2019" name="bioRxiv">
        <title>The Genome of the Zebra Mussel, Dreissena polymorpha: A Resource for Invasive Species Research.</title>
        <authorList>
            <person name="McCartney M.A."/>
            <person name="Auch B."/>
            <person name="Kono T."/>
            <person name="Mallez S."/>
            <person name="Zhang Y."/>
            <person name="Obille A."/>
            <person name="Becker A."/>
            <person name="Abrahante J.E."/>
            <person name="Garbe J."/>
            <person name="Badalamenti J.P."/>
            <person name="Herman A."/>
            <person name="Mangelson H."/>
            <person name="Liachko I."/>
            <person name="Sullivan S."/>
            <person name="Sone E.D."/>
            <person name="Koren S."/>
            <person name="Silverstein K.A.T."/>
            <person name="Beckman K.B."/>
            <person name="Gohl D.M."/>
        </authorList>
    </citation>
    <scope>NUCLEOTIDE SEQUENCE</scope>
    <source>
        <strain evidence="1">Duluth1</strain>
        <tissue evidence="1">Whole animal</tissue>
    </source>
</reference>
<accession>A0A9D4MPW8</accession>
<organism evidence="1 2">
    <name type="scientific">Dreissena polymorpha</name>
    <name type="common">Zebra mussel</name>
    <name type="synonym">Mytilus polymorpha</name>
    <dbReference type="NCBI Taxonomy" id="45954"/>
    <lineage>
        <taxon>Eukaryota</taxon>
        <taxon>Metazoa</taxon>
        <taxon>Spiralia</taxon>
        <taxon>Lophotrochozoa</taxon>
        <taxon>Mollusca</taxon>
        <taxon>Bivalvia</taxon>
        <taxon>Autobranchia</taxon>
        <taxon>Heteroconchia</taxon>
        <taxon>Euheterodonta</taxon>
        <taxon>Imparidentia</taxon>
        <taxon>Neoheterodontei</taxon>
        <taxon>Myida</taxon>
        <taxon>Dreissenoidea</taxon>
        <taxon>Dreissenidae</taxon>
        <taxon>Dreissena</taxon>
    </lineage>
</organism>
<dbReference type="AlphaFoldDB" id="A0A9D4MPW8"/>
<dbReference type="EMBL" id="JAIWYP010000001">
    <property type="protein sequence ID" value="KAH3880328.1"/>
    <property type="molecule type" value="Genomic_DNA"/>
</dbReference>